<protein>
    <submittedName>
        <fullName evidence="1">Uncharacterized protein</fullName>
    </submittedName>
</protein>
<dbReference type="EMBL" id="OW152825">
    <property type="protein sequence ID" value="CAH2041278.1"/>
    <property type="molecule type" value="Genomic_DNA"/>
</dbReference>
<dbReference type="Proteomes" id="UP000837857">
    <property type="component" value="Chromosome 13"/>
</dbReference>
<evidence type="ECO:0000313" key="2">
    <source>
        <dbReference type="Proteomes" id="UP000837857"/>
    </source>
</evidence>
<reference evidence="1" key="1">
    <citation type="submission" date="2022-03" db="EMBL/GenBank/DDBJ databases">
        <authorList>
            <person name="Martin H S."/>
        </authorList>
    </citation>
    <scope>NUCLEOTIDE SEQUENCE</scope>
</reference>
<feature type="non-terminal residue" evidence="1">
    <location>
        <position position="102"/>
    </location>
</feature>
<evidence type="ECO:0000313" key="1">
    <source>
        <dbReference type="EMBL" id="CAH2041278.1"/>
    </source>
</evidence>
<name>A0ABN8HVH5_9NEOP</name>
<gene>
    <name evidence="1" type="ORF">IPOD504_LOCUS3049</name>
</gene>
<proteinExistence type="predicted"/>
<organism evidence="1 2">
    <name type="scientific">Iphiclides podalirius</name>
    <name type="common">scarce swallowtail</name>
    <dbReference type="NCBI Taxonomy" id="110791"/>
    <lineage>
        <taxon>Eukaryota</taxon>
        <taxon>Metazoa</taxon>
        <taxon>Ecdysozoa</taxon>
        <taxon>Arthropoda</taxon>
        <taxon>Hexapoda</taxon>
        <taxon>Insecta</taxon>
        <taxon>Pterygota</taxon>
        <taxon>Neoptera</taxon>
        <taxon>Endopterygota</taxon>
        <taxon>Lepidoptera</taxon>
        <taxon>Glossata</taxon>
        <taxon>Ditrysia</taxon>
        <taxon>Papilionoidea</taxon>
        <taxon>Papilionidae</taxon>
        <taxon>Papilioninae</taxon>
        <taxon>Iphiclides</taxon>
    </lineage>
</organism>
<accession>A0ABN8HVH5</accession>
<keyword evidence="2" id="KW-1185">Reference proteome</keyword>
<sequence length="102" mass="11719">MISSSRCLRANTMFTEQRRLTRGAGIPDTRGMTHLRRRCIFERATVAARASAQPSRLVAYATASKYTRRHSVRELLLLRKRIDSCSMSFVKRFRSAPFVVEP</sequence>